<keyword evidence="2" id="KW-0805">Transcription regulation</keyword>
<proteinExistence type="inferred from homology"/>
<dbReference type="SUPFAM" id="SSF48452">
    <property type="entry name" value="TPR-like"/>
    <property type="match status" value="1"/>
</dbReference>
<dbReference type="SUPFAM" id="SSF52540">
    <property type="entry name" value="P-loop containing nucleoside triphosphate hydrolases"/>
    <property type="match status" value="1"/>
</dbReference>
<dbReference type="GO" id="GO:0003677">
    <property type="term" value="F:DNA binding"/>
    <property type="evidence" value="ECO:0007669"/>
    <property type="project" value="UniProtKB-UniRule"/>
</dbReference>
<dbReference type="GO" id="GO:0000160">
    <property type="term" value="P:phosphorelay signal transduction system"/>
    <property type="evidence" value="ECO:0007669"/>
    <property type="project" value="InterPro"/>
</dbReference>
<evidence type="ECO:0000313" key="9">
    <source>
        <dbReference type="Proteomes" id="UP000245639"/>
    </source>
</evidence>
<dbReference type="PROSITE" id="PS51755">
    <property type="entry name" value="OMPR_PHOB"/>
    <property type="match status" value="1"/>
</dbReference>
<evidence type="ECO:0000256" key="3">
    <source>
        <dbReference type="ARBA" id="ARBA00023125"/>
    </source>
</evidence>
<feature type="region of interest" description="Disordered" evidence="6">
    <location>
        <begin position="729"/>
        <end position="783"/>
    </location>
</feature>
<evidence type="ECO:0000256" key="2">
    <source>
        <dbReference type="ARBA" id="ARBA00023015"/>
    </source>
</evidence>
<dbReference type="Gene3D" id="1.10.10.10">
    <property type="entry name" value="Winged helix-like DNA-binding domain superfamily/Winged helix DNA-binding domain"/>
    <property type="match status" value="1"/>
</dbReference>
<feature type="compositionally biased region" description="Basic residues" evidence="6">
    <location>
        <begin position="774"/>
        <end position="783"/>
    </location>
</feature>
<comment type="caution">
    <text evidence="8">The sequence shown here is derived from an EMBL/GenBank/DDBJ whole genome shotgun (WGS) entry which is preliminary data.</text>
</comment>
<dbReference type="SUPFAM" id="SSF46894">
    <property type="entry name" value="C-terminal effector domain of the bipartite response regulators"/>
    <property type="match status" value="1"/>
</dbReference>
<feature type="DNA-binding region" description="OmpR/PhoB-type" evidence="5">
    <location>
        <begin position="1"/>
        <end position="97"/>
    </location>
</feature>
<dbReference type="SMART" id="SM01043">
    <property type="entry name" value="BTAD"/>
    <property type="match status" value="1"/>
</dbReference>
<dbReference type="Gene3D" id="1.25.40.10">
    <property type="entry name" value="Tetratricopeptide repeat domain"/>
    <property type="match status" value="1"/>
</dbReference>
<dbReference type="AlphaFoldDB" id="A0A2U1EZP4"/>
<organism evidence="8 9">
    <name type="scientific">Actinomycetospora cinnamomea</name>
    <dbReference type="NCBI Taxonomy" id="663609"/>
    <lineage>
        <taxon>Bacteria</taxon>
        <taxon>Bacillati</taxon>
        <taxon>Actinomycetota</taxon>
        <taxon>Actinomycetes</taxon>
        <taxon>Pseudonocardiales</taxon>
        <taxon>Pseudonocardiaceae</taxon>
        <taxon>Actinomycetospora</taxon>
    </lineage>
</organism>
<gene>
    <name evidence="8" type="ORF">C8D89_11586</name>
</gene>
<dbReference type="InterPro" id="IPR041664">
    <property type="entry name" value="AAA_16"/>
</dbReference>
<protein>
    <submittedName>
        <fullName evidence="8">Transcriptional regulator</fullName>
    </submittedName>
</protein>
<accession>A0A2U1EZP4</accession>
<dbReference type="InterPro" id="IPR036388">
    <property type="entry name" value="WH-like_DNA-bd_sf"/>
</dbReference>
<keyword evidence="9" id="KW-1185">Reference proteome</keyword>
<reference evidence="8 9" key="1">
    <citation type="submission" date="2018-04" db="EMBL/GenBank/DDBJ databases">
        <title>Genomic Encyclopedia of Type Strains, Phase IV (KMG-IV): sequencing the most valuable type-strain genomes for metagenomic binning, comparative biology and taxonomic classification.</title>
        <authorList>
            <person name="Goeker M."/>
        </authorList>
    </citation>
    <scope>NUCLEOTIDE SEQUENCE [LARGE SCALE GENOMIC DNA]</scope>
    <source>
        <strain evidence="8 9">DSM 45771</strain>
    </source>
</reference>
<evidence type="ECO:0000259" key="7">
    <source>
        <dbReference type="PROSITE" id="PS51755"/>
    </source>
</evidence>
<dbReference type="InterPro" id="IPR001867">
    <property type="entry name" value="OmpR/PhoB-type_DNA-bd"/>
</dbReference>
<keyword evidence="3 5" id="KW-0238">DNA-binding</keyword>
<comment type="similarity">
    <text evidence="1">Belongs to the AfsR/DnrI/RedD regulatory family.</text>
</comment>
<evidence type="ECO:0000256" key="6">
    <source>
        <dbReference type="SAM" id="MobiDB-lite"/>
    </source>
</evidence>
<name>A0A2U1EZP4_9PSEU</name>
<dbReference type="PANTHER" id="PTHR35807:SF1">
    <property type="entry name" value="TRANSCRIPTIONAL REGULATOR REDD"/>
    <property type="match status" value="1"/>
</dbReference>
<dbReference type="InterPro" id="IPR051677">
    <property type="entry name" value="AfsR-DnrI-RedD_regulator"/>
</dbReference>
<dbReference type="GO" id="GO:0006355">
    <property type="term" value="P:regulation of DNA-templated transcription"/>
    <property type="evidence" value="ECO:0007669"/>
    <property type="project" value="InterPro"/>
</dbReference>
<dbReference type="InterPro" id="IPR011990">
    <property type="entry name" value="TPR-like_helical_dom_sf"/>
</dbReference>
<dbReference type="Proteomes" id="UP000245639">
    <property type="component" value="Unassembled WGS sequence"/>
</dbReference>
<dbReference type="EMBL" id="QEKW01000015">
    <property type="protein sequence ID" value="PVZ05381.1"/>
    <property type="molecule type" value="Genomic_DNA"/>
</dbReference>
<dbReference type="Pfam" id="PF03704">
    <property type="entry name" value="BTAD"/>
    <property type="match status" value="1"/>
</dbReference>
<dbReference type="Pfam" id="PF00486">
    <property type="entry name" value="Trans_reg_C"/>
    <property type="match status" value="1"/>
</dbReference>
<evidence type="ECO:0000256" key="4">
    <source>
        <dbReference type="ARBA" id="ARBA00023163"/>
    </source>
</evidence>
<dbReference type="SMART" id="SM00862">
    <property type="entry name" value="Trans_reg_C"/>
    <property type="match status" value="1"/>
</dbReference>
<dbReference type="InterPro" id="IPR016032">
    <property type="entry name" value="Sig_transdc_resp-reg_C-effctor"/>
</dbReference>
<dbReference type="PANTHER" id="PTHR35807">
    <property type="entry name" value="TRANSCRIPTIONAL REGULATOR REDD-RELATED"/>
    <property type="match status" value="1"/>
</dbReference>
<dbReference type="InterPro" id="IPR027417">
    <property type="entry name" value="P-loop_NTPase"/>
</dbReference>
<dbReference type="Pfam" id="PF13191">
    <property type="entry name" value="AAA_16"/>
    <property type="match status" value="1"/>
</dbReference>
<keyword evidence="4" id="KW-0804">Transcription</keyword>
<dbReference type="RefSeq" id="WP_165825882.1">
    <property type="nucleotide sequence ID" value="NZ_QEKW01000015.1"/>
</dbReference>
<evidence type="ECO:0000256" key="1">
    <source>
        <dbReference type="ARBA" id="ARBA00005820"/>
    </source>
</evidence>
<evidence type="ECO:0000313" key="8">
    <source>
        <dbReference type="EMBL" id="PVZ05381.1"/>
    </source>
</evidence>
<evidence type="ECO:0000256" key="5">
    <source>
        <dbReference type="PROSITE-ProRule" id="PRU01091"/>
    </source>
</evidence>
<dbReference type="InterPro" id="IPR005158">
    <property type="entry name" value="BTAD"/>
</dbReference>
<sequence length="783" mass="81683">MGGGVEIDLLGPFRVTRAGEAVAPTAFGGRQARLLLRVLAAGRGTVATREALIEVLWPDASPSDTHAALNVLVCRVRRALGDPSLVETTAGGYLLHAGEGVSVDAERFAAAVDRAAAARERGDHRATLQEVEAALDLWRGDPLPDDVFADWAAPHRDGWMRRREDALELGARAALAVGEHGRAADHARAAATLSPLREPSRVLLARSLAAGGDRAGALAEIEALRRDLDEELGIGLPPEAQDLRRRLLRSAAGHGSRGGRTSAPFTGRDRELGMLARLGEGDSVALVSGPAGSGKSRLLDELGARTGRTVLAARAVLPEIETPWSLLRVLLREAAAVGGRDTELDARSASALAALLGEPAQPVLDPATARALVVEGAGRMLAAPPRPLLLVDDVQWADASSLAALAAALARADGLVAVLAYRPEELAARPEVADFRGALRAMVHPVELRLGRWDVASVRRLVGDPQLASLLVEATDGTPFAVLEVVRELERPGPGPAGDRAVRHDGGDVLARARAAARAGRRRAIRDRTARLGPSAVRLLGLLSLVGRPAPPDQLAAMAGGDIGAALAVLGEAELIRDGPGGVATAHDLIRETVRDGLDPVARRELHRDIARALDAVPGTPGERAHHLAGAGENAAAAVAYAAAARDRLAGFAHDEAGRLVEAGLALDPGDGARADLLDARAAVRDRRGDRAGARDDLRAALLLTTAAPERSRLLARLAALAMGAEDLARGRPRGAGPGGGRRRTGRAGSCAGARRDRRHEPRPSRSGAGALRRGARAPRARR</sequence>
<feature type="domain" description="OmpR/PhoB-type" evidence="7">
    <location>
        <begin position="1"/>
        <end position="97"/>
    </location>
</feature>